<dbReference type="Proteomes" id="UP000178724">
    <property type="component" value="Unassembled WGS sequence"/>
</dbReference>
<comment type="caution">
    <text evidence="3">The sequence shown here is derived from an EMBL/GenBank/DDBJ whole genome shotgun (WGS) entry which is preliminary data.</text>
</comment>
<feature type="signal peptide" evidence="1">
    <location>
        <begin position="1"/>
        <end position="20"/>
    </location>
</feature>
<evidence type="ECO:0000259" key="2">
    <source>
        <dbReference type="PROSITE" id="PS51272"/>
    </source>
</evidence>
<feature type="domain" description="SLH" evidence="2">
    <location>
        <begin position="375"/>
        <end position="438"/>
    </location>
</feature>
<proteinExistence type="predicted"/>
<evidence type="ECO:0000256" key="1">
    <source>
        <dbReference type="SAM" id="SignalP"/>
    </source>
</evidence>
<feature type="chain" id="PRO_5009513439" description="SLH domain-containing protein" evidence="1">
    <location>
        <begin position="21"/>
        <end position="563"/>
    </location>
</feature>
<evidence type="ECO:0000313" key="3">
    <source>
        <dbReference type="EMBL" id="OGB88802.1"/>
    </source>
</evidence>
<dbReference type="Gene3D" id="2.40.160.60">
    <property type="entry name" value="Outer membrane protein transport protein (OMPP1/FadL/TodX)"/>
    <property type="match status" value="1"/>
</dbReference>
<organism evidence="3 4">
    <name type="scientific">candidate division WOR-1 bacterium RIFCSPHIGHO2_01_FULL_53_15</name>
    <dbReference type="NCBI Taxonomy" id="1802564"/>
    <lineage>
        <taxon>Bacteria</taxon>
        <taxon>Bacillati</taxon>
        <taxon>Saganbacteria</taxon>
    </lineage>
</organism>
<reference evidence="3 4" key="1">
    <citation type="journal article" date="2016" name="Nat. Commun.">
        <title>Thousands of microbial genomes shed light on interconnected biogeochemical processes in an aquifer system.</title>
        <authorList>
            <person name="Anantharaman K."/>
            <person name="Brown C.T."/>
            <person name="Hug L.A."/>
            <person name="Sharon I."/>
            <person name="Castelle C.J."/>
            <person name="Probst A.J."/>
            <person name="Thomas B.C."/>
            <person name="Singh A."/>
            <person name="Wilkins M.J."/>
            <person name="Karaoz U."/>
            <person name="Brodie E.L."/>
            <person name="Williams K.H."/>
            <person name="Hubbard S.S."/>
            <person name="Banfield J.F."/>
        </authorList>
    </citation>
    <scope>NUCLEOTIDE SEQUENCE [LARGE SCALE GENOMIC DNA]</scope>
</reference>
<name>A0A1F4Q0L4_UNCSA</name>
<sequence>MRVFFCSLLISALFCPAALAALDLSEIGVGARPLGMGRAYVGVADDASSIFTNPAGLSQNDTLNVTTMSGAMLGDVNYIVLGAANETPLGKFGFGYINASVGGIPLTALVGSGPSLEAQQYSTAGYGSNQFVFSYGTKMSRILRGAGGNFALGANLKFFTQGFSGGGATPSGGANPLTGATGSGLDADLGFQWQANDWARLGLVFQNFLPESFGGKFTWQNSSGTEGIPQVIRFGGQFHVLGPALALRRSDAPLDVSLDYENNSSQNRPSIWRLGLEYQPLPMFFLRAGLDQQPKAAEAGIGVDNNLTLGVGLALGGFTFDYAYHQFGDLSENTTHFFSLGFRGAEKPSALIGKVGRPEKKKPTIPAPEVVAKPLLKVFGDVPDNYWAHNPIQYLATLNIMDGYSDGTFQPTKEINRGELAVLLVKAKNFSVGEVKTKFSDVAPQSYEEPFISFAVERKYIEGFPDGTFQPIKRVTRAEAALILARFSGFTLKPKLQQRPFDDVSVGHWAAPAIAAARDAGLFEYLAGKSFGPDLYLTRAEAAEIISKTTFAKQQIEKLISGE</sequence>
<dbReference type="PANTHER" id="PTHR43308">
    <property type="entry name" value="OUTER MEMBRANE PROTEIN ALPHA-RELATED"/>
    <property type="match status" value="1"/>
</dbReference>
<feature type="domain" description="SLH" evidence="2">
    <location>
        <begin position="439"/>
        <end position="496"/>
    </location>
</feature>
<dbReference type="InterPro" id="IPR001119">
    <property type="entry name" value="SLH_dom"/>
</dbReference>
<dbReference type="Pfam" id="PF00395">
    <property type="entry name" value="SLH"/>
    <property type="match status" value="3"/>
</dbReference>
<dbReference type="InterPro" id="IPR051465">
    <property type="entry name" value="Cell_Envelope_Struct_Comp"/>
</dbReference>
<dbReference type="PROSITE" id="PS51272">
    <property type="entry name" value="SLH"/>
    <property type="match status" value="3"/>
</dbReference>
<protein>
    <recommendedName>
        <fullName evidence="2">SLH domain-containing protein</fullName>
    </recommendedName>
</protein>
<keyword evidence="1" id="KW-0732">Signal</keyword>
<feature type="domain" description="SLH" evidence="2">
    <location>
        <begin position="497"/>
        <end position="560"/>
    </location>
</feature>
<dbReference type="SUPFAM" id="SSF56935">
    <property type="entry name" value="Porins"/>
    <property type="match status" value="1"/>
</dbReference>
<dbReference type="AlphaFoldDB" id="A0A1F4Q0L4"/>
<accession>A0A1F4Q0L4</accession>
<dbReference type="EMBL" id="METM01000033">
    <property type="protein sequence ID" value="OGB88802.1"/>
    <property type="molecule type" value="Genomic_DNA"/>
</dbReference>
<gene>
    <name evidence="3" type="ORF">A2625_02015</name>
</gene>
<evidence type="ECO:0000313" key="4">
    <source>
        <dbReference type="Proteomes" id="UP000178724"/>
    </source>
</evidence>